<dbReference type="CDD" id="cd00198">
    <property type="entry name" value="vWFA"/>
    <property type="match status" value="1"/>
</dbReference>
<evidence type="ECO:0000256" key="2">
    <source>
        <dbReference type="ARBA" id="ARBA00022525"/>
    </source>
</evidence>
<evidence type="ECO:0000256" key="6">
    <source>
        <dbReference type="ARBA" id="ARBA00022777"/>
    </source>
</evidence>
<accession>A0A086SWW2</accession>
<dbReference type="Gene3D" id="3.40.50.410">
    <property type="entry name" value="von Willebrand factor, type A domain"/>
    <property type="match status" value="1"/>
</dbReference>
<dbReference type="OrthoDB" id="301415at2759"/>
<dbReference type="InterPro" id="IPR052969">
    <property type="entry name" value="Thr-specific_kinase-like"/>
</dbReference>
<dbReference type="PROSITE" id="PS50234">
    <property type="entry name" value="VWFA"/>
    <property type="match status" value="1"/>
</dbReference>
<dbReference type="EMBL" id="JPKY01000122">
    <property type="protein sequence ID" value="KFH41594.1"/>
    <property type="molecule type" value="Genomic_DNA"/>
</dbReference>
<evidence type="ECO:0000313" key="10">
    <source>
        <dbReference type="EMBL" id="KFH41594.1"/>
    </source>
</evidence>
<gene>
    <name evidence="10" type="ORF">ACRE_077000</name>
</gene>
<dbReference type="Pfam" id="PF25106">
    <property type="entry name" value="VWA_4"/>
    <property type="match status" value="1"/>
</dbReference>
<evidence type="ECO:0000256" key="7">
    <source>
        <dbReference type="SAM" id="MobiDB-lite"/>
    </source>
</evidence>
<dbReference type="CDD" id="cd04515">
    <property type="entry name" value="Alpha_kinase"/>
    <property type="match status" value="1"/>
</dbReference>
<comment type="caution">
    <text evidence="10">The sequence shown here is derived from an EMBL/GenBank/DDBJ whole genome shotgun (WGS) entry which is preliminary data.</text>
</comment>
<evidence type="ECO:0000259" key="9">
    <source>
        <dbReference type="PROSITE" id="PS51158"/>
    </source>
</evidence>
<dbReference type="SUPFAM" id="SSF53300">
    <property type="entry name" value="vWA-like"/>
    <property type="match status" value="1"/>
</dbReference>
<keyword evidence="3" id="KW-0723">Serine/threonine-protein kinase</keyword>
<dbReference type="GO" id="GO:0005524">
    <property type="term" value="F:ATP binding"/>
    <property type="evidence" value="ECO:0007669"/>
    <property type="project" value="InterPro"/>
</dbReference>
<dbReference type="Gene3D" id="3.20.200.10">
    <property type="entry name" value="MHCK/EF2 kinase"/>
    <property type="match status" value="1"/>
</dbReference>
<keyword evidence="6 10" id="KW-0418">Kinase</keyword>
<proteinExistence type="predicted"/>
<dbReference type="Pfam" id="PF02816">
    <property type="entry name" value="Alpha_kinase"/>
    <property type="match status" value="1"/>
</dbReference>
<comment type="subcellular location">
    <subcellularLocation>
        <location evidence="1">Secreted</location>
    </subcellularLocation>
</comment>
<dbReference type="PROSITE" id="PS51158">
    <property type="entry name" value="ALPHA_KINASE"/>
    <property type="match status" value="1"/>
</dbReference>
<reference evidence="11" key="1">
    <citation type="journal article" date="2014" name="Genome Announc.">
        <title>Genome sequence and annotation of Acremonium chrysogenum, producer of the beta-lactam antibiotic cephalosporin C.</title>
        <authorList>
            <person name="Terfehr D."/>
            <person name="Dahlmann T.A."/>
            <person name="Specht T."/>
            <person name="Zadra I."/>
            <person name="Kuernsteiner H."/>
            <person name="Kueck U."/>
        </authorList>
    </citation>
    <scope>NUCLEOTIDE SEQUENCE [LARGE SCALE GENOMIC DNA]</scope>
    <source>
        <strain evidence="11">ATCC 11550 / CBS 779.69 / DSM 880 / IAM 14645 / JCM 23072 / IMI 49137</strain>
    </source>
</reference>
<keyword evidence="4" id="KW-0808">Transferase</keyword>
<dbReference type="HOGENOM" id="CLU_011332_0_0_1"/>
<dbReference type="InterPro" id="IPR056861">
    <property type="entry name" value="HMCN1-like_VWA"/>
</dbReference>
<keyword evidence="2" id="KW-0964">Secreted</keyword>
<dbReference type="GO" id="GO:0004674">
    <property type="term" value="F:protein serine/threonine kinase activity"/>
    <property type="evidence" value="ECO:0007669"/>
    <property type="project" value="UniProtKB-KW"/>
</dbReference>
<dbReference type="Proteomes" id="UP000029964">
    <property type="component" value="Unassembled WGS sequence"/>
</dbReference>
<evidence type="ECO:0000256" key="5">
    <source>
        <dbReference type="ARBA" id="ARBA00022729"/>
    </source>
</evidence>
<sequence>MDDPPPPYTPPSASAASVSRSSTRTAVEVEDDPRARIRELKAEAKEAGLAQPPRSTEGIFKKAYATDLLFLIDTTSSMAKHIAAAKDQVKAIMADIKRTYLDEAEVRIAVVGYKDHDDKPNIQMLDFTPSSDEVHDFLATLRAVGGGDAPEDVLGGIRQALDADWKNQTRCIIHIADAPPHGHIFSGSSKRRDDYDVPGSEPHGLTYEPLLQRMIGLRINYSLLSINGSTDRMAYLFMKKYAAASAEWVLLPGNKYYNHARSEKKHGFLTETGAAANSWDAAHGGLTFQEAKLGTTYSELRNLVVKSVTSSASRTAVRLTQSMSRTACKGSAAMDSPSHLAAIDEDEADAEERPITLEAVGPEWDTPGWLDETLHLEGFSPDVAHGVSTLNNMMDHDDSIRLRPIELTIRKRSRPFAQGAMRTASYARTASSDGRFVVKSFRQHRGARRLAHLAEDMRIQTLCKGFALEFNALTRDEHSIDFIVTACLRAGKAYTSLEPYIEGTYVKYNNNSGYVNHDIPAGDAEFNQAAQAFSHFTFERSCGHLLVCDLQGVGRVLTDPAIHTLDRNRFRLTDTNLNADGFKFFFSTHECGDICRELGLLSSAAKLKAGELTFRERWPSMDNTVVCSNKLCGRIVHVEGARRDDEFPGCYWCEACWPQLRRFTVKRICTAAGEGEEHEFEASAFYYESQGRPVPRQCPEHREGESPADRMAAVGGSFWNRLKSATKQKTVSGKSW</sequence>
<dbReference type="Gene3D" id="3.30.200.20">
    <property type="entry name" value="Phosphorylase Kinase, domain 1"/>
    <property type="match status" value="1"/>
</dbReference>
<dbReference type="InterPro" id="IPR011009">
    <property type="entry name" value="Kinase-like_dom_sf"/>
</dbReference>
<dbReference type="InterPro" id="IPR036465">
    <property type="entry name" value="vWFA_dom_sf"/>
</dbReference>
<protein>
    <submittedName>
        <fullName evidence="10">Alpha-protein kinase-like protein</fullName>
    </submittedName>
</protein>
<dbReference type="InterPro" id="IPR002035">
    <property type="entry name" value="VWF_A"/>
</dbReference>
<evidence type="ECO:0000313" key="11">
    <source>
        <dbReference type="Proteomes" id="UP000029964"/>
    </source>
</evidence>
<dbReference type="STRING" id="857340.A0A086SWW2"/>
<dbReference type="PANTHER" id="PTHR47763">
    <property type="entry name" value="ALPHA-PROTEIN KINASE VWKA"/>
    <property type="match status" value="1"/>
</dbReference>
<organism evidence="10 11">
    <name type="scientific">Hapsidospora chrysogenum (strain ATCC 11550 / CBS 779.69 / DSM 880 / IAM 14645 / JCM 23072 / IMI 49137)</name>
    <name type="common">Acremonium chrysogenum</name>
    <dbReference type="NCBI Taxonomy" id="857340"/>
    <lineage>
        <taxon>Eukaryota</taxon>
        <taxon>Fungi</taxon>
        <taxon>Dikarya</taxon>
        <taxon>Ascomycota</taxon>
        <taxon>Pezizomycotina</taxon>
        <taxon>Sordariomycetes</taxon>
        <taxon>Hypocreomycetidae</taxon>
        <taxon>Hypocreales</taxon>
        <taxon>Bionectriaceae</taxon>
        <taxon>Hapsidospora</taxon>
    </lineage>
</organism>
<dbReference type="SUPFAM" id="SSF56112">
    <property type="entry name" value="Protein kinase-like (PK-like)"/>
    <property type="match status" value="1"/>
</dbReference>
<feature type="compositionally biased region" description="Low complexity" evidence="7">
    <location>
        <begin position="11"/>
        <end position="26"/>
    </location>
</feature>
<name>A0A086SWW2_HAPC1</name>
<dbReference type="InterPro" id="IPR004166">
    <property type="entry name" value="a-kinase_dom"/>
</dbReference>
<evidence type="ECO:0000256" key="1">
    <source>
        <dbReference type="ARBA" id="ARBA00004613"/>
    </source>
</evidence>
<feature type="region of interest" description="Disordered" evidence="7">
    <location>
        <begin position="1"/>
        <end position="35"/>
    </location>
</feature>
<evidence type="ECO:0000259" key="8">
    <source>
        <dbReference type="PROSITE" id="PS50234"/>
    </source>
</evidence>
<keyword evidence="11" id="KW-1185">Reference proteome</keyword>
<dbReference type="PANTHER" id="PTHR47763:SF4">
    <property type="entry name" value="ALPHA-PROTEIN KINASE VWKA"/>
    <property type="match status" value="1"/>
</dbReference>
<evidence type="ECO:0000256" key="3">
    <source>
        <dbReference type="ARBA" id="ARBA00022527"/>
    </source>
</evidence>
<feature type="domain" description="VWFA" evidence="8">
    <location>
        <begin position="67"/>
        <end position="147"/>
    </location>
</feature>
<evidence type="ECO:0000256" key="4">
    <source>
        <dbReference type="ARBA" id="ARBA00022679"/>
    </source>
</evidence>
<feature type="compositionally biased region" description="Pro residues" evidence="7">
    <location>
        <begin position="1"/>
        <end position="10"/>
    </location>
</feature>
<feature type="domain" description="Alpha-type protein kinase" evidence="9">
    <location>
        <begin position="392"/>
        <end position="603"/>
    </location>
</feature>
<keyword evidence="5" id="KW-0732">Signal</keyword>
<dbReference type="SMART" id="SM00811">
    <property type="entry name" value="Alpha_kinase"/>
    <property type="match status" value="1"/>
</dbReference>
<dbReference type="AlphaFoldDB" id="A0A086SWW2"/>